<evidence type="ECO:0000313" key="4">
    <source>
        <dbReference type="Proteomes" id="UP001623330"/>
    </source>
</evidence>
<dbReference type="EMBL" id="JBEVYD010000005">
    <property type="protein sequence ID" value="KAL3232815.1"/>
    <property type="molecule type" value="Genomic_DNA"/>
</dbReference>
<dbReference type="InterPro" id="IPR019496">
    <property type="entry name" value="NUFIP1_cons_dom"/>
</dbReference>
<evidence type="ECO:0000313" key="3">
    <source>
        <dbReference type="EMBL" id="KAL3232815.1"/>
    </source>
</evidence>
<protein>
    <submittedName>
        <fullName evidence="3">Ribosome assembly 1 protein</fullName>
    </submittedName>
</protein>
<feature type="compositionally biased region" description="Polar residues" evidence="1">
    <location>
        <begin position="11"/>
        <end position="24"/>
    </location>
</feature>
<feature type="region of interest" description="Disordered" evidence="1">
    <location>
        <begin position="1"/>
        <end position="28"/>
    </location>
</feature>
<organism evidence="3 4">
    <name type="scientific">Nakaseomyces bracarensis</name>
    <dbReference type="NCBI Taxonomy" id="273131"/>
    <lineage>
        <taxon>Eukaryota</taxon>
        <taxon>Fungi</taxon>
        <taxon>Dikarya</taxon>
        <taxon>Ascomycota</taxon>
        <taxon>Saccharomycotina</taxon>
        <taxon>Saccharomycetes</taxon>
        <taxon>Saccharomycetales</taxon>
        <taxon>Saccharomycetaceae</taxon>
        <taxon>Nakaseomyces</taxon>
    </lineage>
</organism>
<feature type="region of interest" description="Disordered" evidence="1">
    <location>
        <begin position="355"/>
        <end position="394"/>
    </location>
</feature>
<reference evidence="3 4" key="1">
    <citation type="submission" date="2024-05" db="EMBL/GenBank/DDBJ databases">
        <title>Long read based assembly of the Candida bracarensis genome reveals expanded adhesin content.</title>
        <authorList>
            <person name="Marcet-Houben M."/>
            <person name="Ksiezopolska E."/>
            <person name="Gabaldon T."/>
        </authorList>
    </citation>
    <scope>NUCLEOTIDE SEQUENCE [LARGE SCALE GENOMIC DNA]</scope>
    <source>
        <strain evidence="3 4">CBM6</strain>
    </source>
</reference>
<accession>A0ABR4NVR0</accession>
<feature type="domain" description="FMR1-interacting protein 1 conserved" evidence="2">
    <location>
        <begin position="232"/>
        <end position="280"/>
    </location>
</feature>
<evidence type="ECO:0000259" key="2">
    <source>
        <dbReference type="Pfam" id="PF10453"/>
    </source>
</evidence>
<sequence length="394" mass="45846">MNYDDEDDYAPSTNLPKPTYSGTLESDGGQINKRIELAEEAPYLDRTDPSIRYGNQYPYYPSVPAPPQSYMNYPQPMQLPYFNNFQWPIQQSPMPQHPIIQNPMTQHLMSQQPMSQNQISQHHMSQQPMQAYQQNFGYNQPNSKELSEQPWNKYNNVKVPQPYIDNPESVTTNNTRKSETLKKNEETVKKISSVKREAEVLKEQSTKRSKIKTEDSLESERKFKENLAENTDKVLIPGTSITLETDEDIKKWKEERRKMWLLRISNRRKEHMEKMGLKEEDVKKSGNPLKESKKEQQFIKSIQAQVARSNPKANLNLKLVQRGFAEENAKLLDFIVELGECGYLEYELSQEEKDKLFGGPITTGGNNNRNFNKGRRQYQQKPSEGSRYNQPPAK</sequence>
<dbReference type="Gene3D" id="6.10.250.1790">
    <property type="match status" value="1"/>
</dbReference>
<feature type="compositionally biased region" description="Polar residues" evidence="1">
    <location>
        <begin position="379"/>
        <end position="394"/>
    </location>
</feature>
<proteinExistence type="predicted"/>
<keyword evidence="4" id="KW-1185">Reference proteome</keyword>
<dbReference type="Proteomes" id="UP001623330">
    <property type="component" value="Unassembled WGS sequence"/>
</dbReference>
<dbReference type="Pfam" id="PF10453">
    <property type="entry name" value="NUFIP1"/>
    <property type="match status" value="1"/>
</dbReference>
<name>A0ABR4NVR0_9SACH</name>
<gene>
    <name evidence="3" type="ORF">RNJ44_04731</name>
</gene>
<comment type="caution">
    <text evidence="3">The sequence shown here is derived from an EMBL/GenBank/DDBJ whole genome shotgun (WGS) entry which is preliminary data.</text>
</comment>
<evidence type="ECO:0000256" key="1">
    <source>
        <dbReference type="SAM" id="MobiDB-lite"/>
    </source>
</evidence>